<name>A0A5C7J2S1_9BACT</name>
<evidence type="ECO:0000313" key="2">
    <source>
        <dbReference type="EMBL" id="TXG75805.1"/>
    </source>
</evidence>
<gene>
    <name evidence="2" type="ORF">E6Q11_06590</name>
</gene>
<proteinExistence type="predicted"/>
<evidence type="ECO:0000256" key="1">
    <source>
        <dbReference type="SAM" id="Phobius"/>
    </source>
</evidence>
<dbReference type="EMBL" id="SSDS01000104">
    <property type="protein sequence ID" value="TXG75805.1"/>
    <property type="molecule type" value="Genomic_DNA"/>
</dbReference>
<keyword evidence="1" id="KW-0472">Membrane</keyword>
<sequence length="60" mass="6822">MNNDDDERKVIVYGMIFIIIASLIIYATCNINQDEADMMKQIITWCTASLTTILGVPRIK</sequence>
<evidence type="ECO:0000313" key="3">
    <source>
        <dbReference type="Proteomes" id="UP000321026"/>
    </source>
</evidence>
<dbReference type="AlphaFoldDB" id="A0A5C7J2S1"/>
<feature type="transmembrane region" description="Helical" evidence="1">
    <location>
        <begin position="12"/>
        <end position="31"/>
    </location>
</feature>
<dbReference type="Proteomes" id="UP000321026">
    <property type="component" value="Unassembled WGS sequence"/>
</dbReference>
<comment type="caution">
    <text evidence="2">The sequence shown here is derived from an EMBL/GenBank/DDBJ whole genome shotgun (WGS) entry which is preliminary data.</text>
</comment>
<organism evidence="2 3">
    <name type="scientific">Candidatus Dojkabacteria bacterium</name>
    <dbReference type="NCBI Taxonomy" id="2099670"/>
    <lineage>
        <taxon>Bacteria</taxon>
        <taxon>Candidatus Dojkabacteria</taxon>
    </lineage>
</organism>
<protein>
    <submittedName>
        <fullName evidence="2">Uncharacterized protein</fullName>
    </submittedName>
</protein>
<accession>A0A5C7J2S1</accession>
<keyword evidence="1" id="KW-0812">Transmembrane</keyword>
<reference evidence="2 3" key="1">
    <citation type="submission" date="2018-09" db="EMBL/GenBank/DDBJ databases">
        <title>Metagenome Assembled Genomes from an Advanced Water Purification Facility.</title>
        <authorList>
            <person name="Stamps B.W."/>
            <person name="Spear J.R."/>
        </authorList>
    </citation>
    <scope>NUCLEOTIDE SEQUENCE [LARGE SCALE GENOMIC DNA]</scope>
    <source>
        <strain evidence="2">Bin_63_2</strain>
    </source>
</reference>
<keyword evidence="1" id="KW-1133">Transmembrane helix</keyword>